<evidence type="ECO:0000313" key="1">
    <source>
        <dbReference type="EMBL" id="KAK6172888.1"/>
    </source>
</evidence>
<keyword evidence="2" id="KW-1185">Reference proteome</keyword>
<comment type="caution">
    <text evidence="1">The sequence shown here is derived from an EMBL/GenBank/DDBJ whole genome shotgun (WGS) entry which is preliminary data.</text>
</comment>
<name>A0AAN8PDA5_PATCE</name>
<dbReference type="Proteomes" id="UP001347796">
    <property type="component" value="Unassembled WGS sequence"/>
</dbReference>
<gene>
    <name evidence="1" type="ORF">SNE40_016458</name>
</gene>
<accession>A0AAN8PDA5</accession>
<dbReference type="EMBL" id="JAZGQO010000011">
    <property type="protein sequence ID" value="KAK6172888.1"/>
    <property type="molecule type" value="Genomic_DNA"/>
</dbReference>
<dbReference type="AlphaFoldDB" id="A0AAN8PDA5"/>
<reference evidence="1 2" key="1">
    <citation type="submission" date="2024-01" db="EMBL/GenBank/DDBJ databases">
        <title>The genome of the rayed Mediterranean limpet Patella caerulea (Linnaeus, 1758).</title>
        <authorList>
            <person name="Anh-Thu Weber A."/>
            <person name="Halstead-Nussloch G."/>
        </authorList>
    </citation>
    <scope>NUCLEOTIDE SEQUENCE [LARGE SCALE GENOMIC DNA]</scope>
    <source>
        <strain evidence="1">AATW-2023a</strain>
        <tissue evidence="1">Whole specimen</tissue>
    </source>
</reference>
<organism evidence="1 2">
    <name type="scientific">Patella caerulea</name>
    <name type="common">Rayed Mediterranean limpet</name>
    <dbReference type="NCBI Taxonomy" id="87958"/>
    <lineage>
        <taxon>Eukaryota</taxon>
        <taxon>Metazoa</taxon>
        <taxon>Spiralia</taxon>
        <taxon>Lophotrochozoa</taxon>
        <taxon>Mollusca</taxon>
        <taxon>Gastropoda</taxon>
        <taxon>Patellogastropoda</taxon>
        <taxon>Patelloidea</taxon>
        <taxon>Patellidae</taxon>
        <taxon>Patella</taxon>
    </lineage>
</organism>
<proteinExistence type="predicted"/>
<sequence>MKVSVTENVNWGDTQRFDEIYQLTGDTYSDKNVAVVTMYIKCASKSNICETKCHNAFIKDISGFNRDEISCPGCDTLISCNKSKCTNCTVETSPL</sequence>
<evidence type="ECO:0000313" key="2">
    <source>
        <dbReference type="Proteomes" id="UP001347796"/>
    </source>
</evidence>
<protein>
    <submittedName>
        <fullName evidence="1">Uncharacterized protein</fullName>
    </submittedName>
</protein>